<dbReference type="EMBL" id="CP015106">
    <property type="protein sequence ID" value="ASJ15094.1"/>
    <property type="molecule type" value="Genomic_DNA"/>
</dbReference>
<sequence>MPRHPIDGKLRIFGLVFLLVSTLVLAPALSVPSIDLTVQSIGSCTAERYYIDVNVTNLEGFDLINYTLNITIPAEEIPAYSQLTRGNVYVVDENGNPFYYWVMRRTSRVFTVFFRVPYIPAGGWRVVRIYYGSDNPYRRYRKPGRLFVYFNNFNSPENYSHVDTGIFDSSSSFDPSELNASRSRLKINSTISTWFLSEAKEAQLTTLRVDDRYGIVFKFRRASDAQGLDSYPFYMFIHAKVGRRDRYDYIGIHEVVDWNGGSKFYFEFGNDRDNSPETTGKAGKQYYLGEIFVSPSNSTGRVEKFSSGALIVSHVFETNNRFRNREISIGFGQANSDILATVNLLAYVDWVYVVRYADYNVEILRMGAECSFN</sequence>
<evidence type="ECO:0000259" key="1">
    <source>
        <dbReference type="Pfam" id="PF10102"/>
    </source>
</evidence>
<dbReference type="Pfam" id="PF10102">
    <property type="entry name" value="DUF2341"/>
    <property type="match status" value="1"/>
</dbReference>
<accession>A0A2Z2N0S3</accession>
<dbReference type="Proteomes" id="UP000250085">
    <property type="component" value="Chromosome"/>
</dbReference>
<dbReference type="AlphaFoldDB" id="A0A2Z2N0S3"/>
<gene>
    <name evidence="2" type="ORF">A3L10_08125</name>
</gene>
<evidence type="ECO:0000313" key="2">
    <source>
        <dbReference type="EMBL" id="ASJ15094.1"/>
    </source>
</evidence>
<protein>
    <recommendedName>
        <fullName evidence="1">DUF2341 domain-containing protein</fullName>
    </recommendedName>
</protein>
<organism evidence="2 3">
    <name type="scientific">Thermococcus radiotolerans</name>
    <dbReference type="NCBI Taxonomy" id="187880"/>
    <lineage>
        <taxon>Archaea</taxon>
        <taxon>Methanobacteriati</taxon>
        <taxon>Methanobacteriota</taxon>
        <taxon>Thermococci</taxon>
        <taxon>Thermococcales</taxon>
        <taxon>Thermococcaceae</taxon>
        <taxon>Thermococcus</taxon>
    </lineage>
</organism>
<dbReference type="KEGG" id="trl:A3L10_08125"/>
<dbReference type="OrthoDB" id="101518at2157"/>
<feature type="domain" description="DUF2341" evidence="1">
    <location>
        <begin position="88"/>
        <end position="155"/>
    </location>
</feature>
<dbReference type="GeneID" id="33328808"/>
<dbReference type="RefSeq" id="WP_088867143.1">
    <property type="nucleotide sequence ID" value="NZ_CP015106.1"/>
</dbReference>
<dbReference type="InterPro" id="IPR018765">
    <property type="entry name" value="DUF2341"/>
</dbReference>
<name>A0A2Z2N0S3_9EURY</name>
<keyword evidence="3" id="KW-1185">Reference proteome</keyword>
<reference evidence="2 3" key="1">
    <citation type="submission" date="2016-04" db="EMBL/GenBank/DDBJ databases">
        <title>Complete genome sequence of Thermococcus radiotolerans type strain EJ2.</title>
        <authorList>
            <person name="Oger P.M."/>
        </authorList>
    </citation>
    <scope>NUCLEOTIDE SEQUENCE [LARGE SCALE GENOMIC DNA]</scope>
    <source>
        <strain evidence="2 3">EJ2</strain>
    </source>
</reference>
<proteinExistence type="predicted"/>
<evidence type="ECO:0000313" key="3">
    <source>
        <dbReference type="Proteomes" id="UP000250085"/>
    </source>
</evidence>